<evidence type="ECO:0000256" key="1">
    <source>
        <dbReference type="ARBA" id="ARBA00003408"/>
    </source>
</evidence>
<dbReference type="GO" id="GO:0005886">
    <property type="term" value="C:plasma membrane"/>
    <property type="evidence" value="ECO:0007669"/>
    <property type="project" value="TreeGrafter"/>
</dbReference>
<keyword evidence="6" id="KW-1133">Transmembrane helix</keyword>
<dbReference type="Proteomes" id="UP000460287">
    <property type="component" value="Unassembled WGS sequence"/>
</dbReference>
<evidence type="ECO:0000256" key="3">
    <source>
        <dbReference type="ARBA" id="ARBA00020268"/>
    </source>
</evidence>
<dbReference type="GO" id="GO:0015297">
    <property type="term" value="F:antiporter activity"/>
    <property type="evidence" value="ECO:0007669"/>
    <property type="project" value="InterPro"/>
</dbReference>
<reference evidence="7 8" key="1">
    <citation type="submission" date="2019-08" db="EMBL/GenBank/DDBJ databases">
        <title>In-depth cultivation of the pig gut microbiome towards novel bacterial diversity and tailored functional studies.</title>
        <authorList>
            <person name="Wylensek D."/>
            <person name="Hitch T.C.A."/>
            <person name="Clavel T."/>
        </authorList>
    </citation>
    <scope>NUCLEOTIDE SEQUENCE [LARGE SCALE GENOMIC DNA]</scope>
    <source>
        <strain evidence="7 8">WCA-383-APC-5B</strain>
    </source>
</reference>
<feature type="transmembrane region" description="Helical" evidence="6">
    <location>
        <begin position="84"/>
        <end position="111"/>
    </location>
</feature>
<gene>
    <name evidence="7" type="ORF">FYJ33_11675</name>
</gene>
<accession>A0A7X2MZR0</accession>
<dbReference type="PANTHER" id="PTHR43298:SF2">
    <property type="entry name" value="FMN_FAD EXPORTER YEEO-RELATED"/>
    <property type="match status" value="1"/>
</dbReference>
<evidence type="ECO:0000313" key="8">
    <source>
        <dbReference type="Proteomes" id="UP000460287"/>
    </source>
</evidence>
<dbReference type="AlphaFoldDB" id="A0A7X2MZR0"/>
<comment type="caution">
    <text evidence="7">The sequence shown here is derived from an EMBL/GenBank/DDBJ whole genome shotgun (WGS) entry which is preliminary data.</text>
</comment>
<proteinExistence type="inferred from homology"/>
<dbReference type="PANTHER" id="PTHR43298">
    <property type="entry name" value="MULTIDRUG RESISTANCE PROTEIN NORM-RELATED"/>
    <property type="match status" value="1"/>
</dbReference>
<keyword evidence="4" id="KW-0813">Transport</keyword>
<feature type="transmembrane region" description="Helical" evidence="6">
    <location>
        <begin position="31"/>
        <end position="49"/>
    </location>
</feature>
<dbReference type="InterPro" id="IPR050222">
    <property type="entry name" value="MATE_MdtK"/>
</dbReference>
<keyword evidence="6" id="KW-0812">Transmembrane</keyword>
<comment type="function">
    <text evidence="1">Multidrug efflux pump.</text>
</comment>
<dbReference type="GO" id="GO:0042910">
    <property type="term" value="F:xenobiotic transmembrane transporter activity"/>
    <property type="evidence" value="ECO:0007669"/>
    <property type="project" value="InterPro"/>
</dbReference>
<evidence type="ECO:0000313" key="7">
    <source>
        <dbReference type="EMBL" id="MSR92033.1"/>
    </source>
</evidence>
<feature type="transmembrane region" description="Helical" evidence="6">
    <location>
        <begin position="61"/>
        <end position="78"/>
    </location>
</feature>
<keyword evidence="8" id="KW-1185">Reference proteome</keyword>
<dbReference type="InterPro" id="IPR002528">
    <property type="entry name" value="MATE_fam"/>
</dbReference>
<protein>
    <recommendedName>
        <fullName evidence="3">Probable multidrug resistance protein NorM</fullName>
    </recommendedName>
    <alternativeName>
        <fullName evidence="5">Multidrug-efflux transporter</fullName>
    </alternativeName>
</protein>
<evidence type="ECO:0000256" key="4">
    <source>
        <dbReference type="ARBA" id="ARBA00022448"/>
    </source>
</evidence>
<dbReference type="EMBL" id="VULX01000020">
    <property type="protein sequence ID" value="MSR92033.1"/>
    <property type="molecule type" value="Genomic_DNA"/>
</dbReference>
<evidence type="ECO:0000256" key="2">
    <source>
        <dbReference type="ARBA" id="ARBA00010199"/>
    </source>
</evidence>
<sequence length="293" mass="33672">MYWIYNCCAYFCFADQAAVLLGGNDIIKNDIVSYLRMIALGIPFIMAGLTINNQFRFQGNALYGMMGIVLGGVLNIILDPVFIFVFNLGVMGAGLSTSLSQFISFIFLYYLENGDDKPEDTLYKAIKHNCMHMQENRAMWLDEPDIMEILNRRKSEQVNSERAKFKSVIEKMNDYWIKNKIIMSMDKDKLVSLFLIAKTMYINKECCSNDDDFDEIFEDFIVNCIRKLKSSGFLRGNSSNFAILKLYQEMVSITINNDISVNLVKRLSLTSPTLQRIRAENHWINGSNMRSVC</sequence>
<dbReference type="Pfam" id="PF01554">
    <property type="entry name" value="MatE"/>
    <property type="match status" value="1"/>
</dbReference>
<evidence type="ECO:0000256" key="5">
    <source>
        <dbReference type="ARBA" id="ARBA00031636"/>
    </source>
</evidence>
<name>A0A7X2MZR0_9CLOT</name>
<organism evidence="7 8">
    <name type="scientific">Inconstantimicrobium porci</name>
    <dbReference type="NCBI Taxonomy" id="2652291"/>
    <lineage>
        <taxon>Bacteria</taxon>
        <taxon>Bacillati</taxon>
        <taxon>Bacillota</taxon>
        <taxon>Clostridia</taxon>
        <taxon>Eubacteriales</taxon>
        <taxon>Clostridiaceae</taxon>
        <taxon>Inconstantimicrobium</taxon>
    </lineage>
</organism>
<evidence type="ECO:0000256" key="6">
    <source>
        <dbReference type="SAM" id="Phobius"/>
    </source>
</evidence>
<keyword evidence="6" id="KW-0472">Membrane</keyword>
<comment type="similarity">
    <text evidence="2">Belongs to the multi antimicrobial extrusion (MATE) (TC 2.A.66.1) family.</text>
</comment>